<feature type="compositionally biased region" description="Basic and acidic residues" evidence="1">
    <location>
        <begin position="231"/>
        <end position="257"/>
    </location>
</feature>
<organism evidence="3 4">
    <name type="scientific">Parnassius apollo</name>
    <name type="common">Apollo butterfly</name>
    <name type="synonym">Papilio apollo</name>
    <dbReference type="NCBI Taxonomy" id="110799"/>
    <lineage>
        <taxon>Eukaryota</taxon>
        <taxon>Metazoa</taxon>
        <taxon>Ecdysozoa</taxon>
        <taxon>Arthropoda</taxon>
        <taxon>Hexapoda</taxon>
        <taxon>Insecta</taxon>
        <taxon>Pterygota</taxon>
        <taxon>Neoptera</taxon>
        <taxon>Endopterygota</taxon>
        <taxon>Lepidoptera</taxon>
        <taxon>Glossata</taxon>
        <taxon>Ditrysia</taxon>
        <taxon>Papilionoidea</taxon>
        <taxon>Papilionidae</taxon>
        <taxon>Parnassiinae</taxon>
        <taxon>Parnassini</taxon>
        <taxon>Parnassius</taxon>
        <taxon>Parnassius</taxon>
    </lineage>
</organism>
<feature type="compositionally biased region" description="Basic and acidic residues" evidence="1">
    <location>
        <begin position="703"/>
        <end position="719"/>
    </location>
</feature>
<sequence>MPIGNVNKDTTPRRDSFRPPWVKDKDSEAPPAWTQKKLKPVESTTQTMDTTPKSLEDPAPKLLKPVLRKQTTVKEKAENGISEQTEEKLIKPSAAKEADKANRSTDEKPRLSKILKTVKTIKPEDKNDKIPERPILKSVKTIDDKAKDKTVTIVDQKQADKTKTEEKLKFKSEEKINPRDNSKAEDKGKCTEKFNTGDKGKLSDKVKVEEKQKTVDKTKVDETSKVSQSVIKEKIKSEENLEEKSKMSTKPPLEKSSKLPPAPRKASLQKAPSKDEVSLKKWRDPLHERVKENIDKTLANEIPKGHTLMKNESLRSLLKPTPPPMPPPLPPKMPPPPEFKKAPIDPEKLKKLESLRSRPRRRPDWSDMMKEVEQGRKLKHVVCNDRSSPIITPSTVVKNKGQFIFESEKPNSHNELLKEINKGVKLKKVKTNDRSKPNLEGLRKFRRQMTIEEQVQKSMSQANLANSPSGVLVPGVAEIPAAEEDDIDEMDDIDKVRDDLQSTKQLLAIELRNKEAQERENKRLLTRIQNLEAELARERAIIKQEQHKTVISVTDAYDERLVNNLKIEVEKAKETADNLEKQYLQAAEERDTAITELEEIKRKNAELEKKLELALSGIMPTNTSSRRASHAMKQLSVTKDDSFEEEDETEEEEEESEEKKQKRMEKEIRNMRNKIQHLKQKQDNMKKERMGFKMALKNQQAALKEEKRKYKELKREVDKMAAMMKEVGSDDEDDEEEEEESEEEKKSESEEEESETETEQDTESETESESEPEDAPLPKKKDNLMQRVKRHETRVNALKKGNTLLMANVDRLKDDVLKQREESMTLQKELDSLIEDLE</sequence>
<feature type="region of interest" description="Disordered" evidence="1">
    <location>
        <begin position="1"/>
        <end position="111"/>
    </location>
</feature>
<feature type="domain" description="WH2" evidence="2">
    <location>
        <begin position="412"/>
        <end position="429"/>
    </location>
</feature>
<dbReference type="InterPro" id="IPR003124">
    <property type="entry name" value="WH2_dom"/>
</dbReference>
<feature type="compositionally biased region" description="Pro residues" evidence="1">
    <location>
        <begin position="320"/>
        <end position="337"/>
    </location>
</feature>
<feature type="compositionally biased region" description="Acidic residues" evidence="1">
    <location>
        <begin position="642"/>
        <end position="656"/>
    </location>
</feature>
<feature type="compositionally biased region" description="Basic and acidic residues" evidence="1">
    <location>
        <begin position="157"/>
        <end position="224"/>
    </location>
</feature>
<gene>
    <name evidence="3" type="ORF">PAPOLLO_LOCUS22925</name>
</gene>
<feature type="region of interest" description="Disordered" evidence="1">
    <location>
        <begin position="316"/>
        <end position="371"/>
    </location>
</feature>
<evidence type="ECO:0000259" key="2">
    <source>
        <dbReference type="PROSITE" id="PS51082"/>
    </source>
</evidence>
<comment type="caution">
    <text evidence="3">The sequence shown here is derived from an EMBL/GenBank/DDBJ whole genome shotgun (WGS) entry which is preliminary data.</text>
</comment>
<dbReference type="OrthoDB" id="6157464at2759"/>
<dbReference type="SMART" id="SM00246">
    <property type="entry name" value="WH2"/>
    <property type="match status" value="2"/>
</dbReference>
<protein>
    <submittedName>
        <fullName evidence="3">(apollo) hypothetical protein</fullName>
    </submittedName>
</protein>
<dbReference type="AlphaFoldDB" id="A0A8S3XXS7"/>
<feature type="compositionally biased region" description="Basic and acidic residues" evidence="1">
    <location>
        <begin position="272"/>
        <end position="284"/>
    </location>
</feature>
<reference evidence="3" key="1">
    <citation type="submission" date="2021-04" db="EMBL/GenBank/DDBJ databases">
        <authorList>
            <person name="Tunstrom K."/>
        </authorList>
    </citation>
    <scope>NUCLEOTIDE SEQUENCE</scope>
</reference>
<dbReference type="Proteomes" id="UP000691718">
    <property type="component" value="Unassembled WGS sequence"/>
</dbReference>
<evidence type="ECO:0000256" key="1">
    <source>
        <dbReference type="SAM" id="MobiDB-lite"/>
    </source>
</evidence>
<evidence type="ECO:0000313" key="3">
    <source>
        <dbReference type="EMBL" id="CAG5044147.1"/>
    </source>
</evidence>
<accession>A0A8S3XXS7</accession>
<evidence type="ECO:0000313" key="4">
    <source>
        <dbReference type="Proteomes" id="UP000691718"/>
    </source>
</evidence>
<feature type="compositionally biased region" description="Basic and acidic residues" evidence="1">
    <location>
        <begin position="338"/>
        <end position="371"/>
    </location>
</feature>
<feature type="compositionally biased region" description="Acidic residues" evidence="1">
    <location>
        <begin position="729"/>
        <end position="742"/>
    </location>
</feature>
<dbReference type="PROSITE" id="PS51082">
    <property type="entry name" value="WH2"/>
    <property type="match status" value="1"/>
</dbReference>
<feature type="compositionally biased region" description="Acidic residues" evidence="1">
    <location>
        <begin position="749"/>
        <end position="774"/>
    </location>
</feature>
<feature type="compositionally biased region" description="Basic and acidic residues" evidence="1">
    <location>
        <begin position="85"/>
        <end position="110"/>
    </location>
</feature>
<name>A0A8S3XXS7_PARAO</name>
<feature type="compositionally biased region" description="Basic and acidic residues" evidence="1">
    <location>
        <begin position="10"/>
        <end position="28"/>
    </location>
</feature>
<feature type="compositionally biased region" description="Basic and acidic residues" evidence="1">
    <location>
        <begin position="657"/>
        <end position="670"/>
    </location>
</feature>
<dbReference type="Pfam" id="PF02205">
    <property type="entry name" value="WH2"/>
    <property type="match status" value="1"/>
</dbReference>
<keyword evidence="4" id="KW-1185">Reference proteome</keyword>
<dbReference type="GO" id="GO:0003779">
    <property type="term" value="F:actin binding"/>
    <property type="evidence" value="ECO:0007669"/>
    <property type="project" value="InterPro"/>
</dbReference>
<feature type="region of interest" description="Disordered" evidence="1">
    <location>
        <begin position="154"/>
        <end position="284"/>
    </location>
</feature>
<dbReference type="EMBL" id="CAJQZP010001411">
    <property type="protein sequence ID" value="CAG5044147.1"/>
    <property type="molecule type" value="Genomic_DNA"/>
</dbReference>
<proteinExistence type="predicted"/>
<feature type="region of interest" description="Disordered" evidence="1">
    <location>
        <begin position="621"/>
        <end position="796"/>
    </location>
</feature>
<feature type="compositionally biased region" description="Polar residues" evidence="1">
    <location>
        <begin position="42"/>
        <end position="53"/>
    </location>
</feature>
<feature type="compositionally biased region" description="Basic and acidic residues" evidence="1">
    <location>
        <begin position="680"/>
        <end position="691"/>
    </location>
</feature>